<dbReference type="InterPro" id="IPR033717">
    <property type="entry name" value="UDPK"/>
</dbReference>
<feature type="active site" description="Proton acceptor" evidence="15">
    <location>
        <position position="63"/>
    </location>
</feature>
<dbReference type="EMBL" id="QTJU01000001">
    <property type="protein sequence ID" value="RFM30614.1"/>
    <property type="molecule type" value="Genomic_DNA"/>
</dbReference>
<feature type="binding site" evidence="17">
    <location>
        <position position="22"/>
    </location>
    <ligand>
        <name>ATP</name>
        <dbReference type="ChEBI" id="CHEBI:30616"/>
    </ligand>
</feature>
<evidence type="ECO:0000256" key="19">
    <source>
        <dbReference type="SAM" id="Phobius"/>
    </source>
</evidence>
<dbReference type="OrthoDB" id="1493837at2"/>
<gene>
    <name evidence="20" type="ORF">DXN05_02695</name>
</gene>
<keyword evidence="9 17" id="KW-0067">ATP-binding</keyword>
<evidence type="ECO:0000313" key="20">
    <source>
        <dbReference type="EMBL" id="RFM30614.1"/>
    </source>
</evidence>
<dbReference type="PANTHER" id="PTHR34299:SF1">
    <property type="entry name" value="DIACYLGLYCEROL KINASE"/>
    <property type="match status" value="1"/>
</dbReference>
<keyword evidence="7 17" id="KW-0547">Nucleotide-binding</keyword>
<evidence type="ECO:0000313" key="21">
    <source>
        <dbReference type="Proteomes" id="UP000261284"/>
    </source>
</evidence>
<dbReference type="Proteomes" id="UP000261284">
    <property type="component" value="Unassembled WGS sequence"/>
</dbReference>
<evidence type="ECO:0000256" key="18">
    <source>
        <dbReference type="PIRSR" id="PIRSR600829-4"/>
    </source>
</evidence>
<keyword evidence="11" id="KW-0443">Lipid metabolism</keyword>
<name>A0A3E1NRZ6_9BACT</name>
<dbReference type="Gene3D" id="1.10.287.3610">
    <property type="match status" value="1"/>
</dbReference>
<accession>A0A3E1NRZ6</accession>
<evidence type="ECO:0000256" key="17">
    <source>
        <dbReference type="PIRSR" id="PIRSR600829-3"/>
    </source>
</evidence>
<evidence type="ECO:0000256" key="14">
    <source>
        <dbReference type="ARBA" id="ARBA00023264"/>
    </source>
</evidence>
<keyword evidence="14" id="KW-1208">Phospholipid metabolism</keyword>
<evidence type="ECO:0000256" key="15">
    <source>
        <dbReference type="PIRSR" id="PIRSR600829-1"/>
    </source>
</evidence>
<dbReference type="InterPro" id="IPR000829">
    <property type="entry name" value="DAGK"/>
</dbReference>
<protein>
    <submittedName>
        <fullName evidence="20">Diacylglycerol kinase family protein</fullName>
    </submittedName>
</protein>
<keyword evidence="18" id="KW-0479">Metal-binding</keyword>
<evidence type="ECO:0000256" key="8">
    <source>
        <dbReference type="ARBA" id="ARBA00022777"/>
    </source>
</evidence>
<keyword evidence="18" id="KW-0460">Magnesium</keyword>
<keyword evidence="10 19" id="KW-1133">Transmembrane helix</keyword>
<evidence type="ECO:0000256" key="2">
    <source>
        <dbReference type="ARBA" id="ARBA00005967"/>
    </source>
</evidence>
<comment type="similarity">
    <text evidence="2">Belongs to the bacterial diacylglycerol kinase family.</text>
</comment>
<evidence type="ECO:0000256" key="4">
    <source>
        <dbReference type="ARBA" id="ARBA00022516"/>
    </source>
</evidence>
<keyword evidence="8 20" id="KW-0418">Kinase</keyword>
<keyword evidence="5" id="KW-0808">Transferase</keyword>
<organism evidence="20 21">
    <name type="scientific">Deminuibacter soli</name>
    <dbReference type="NCBI Taxonomy" id="2291815"/>
    <lineage>
        <taxon>Bacteria</taxon>
        <taxon>Pseudomonadati</taxon>
        <taxon>Bacteroidota</taxon>
        <taxon>Chitinophagia</taxon>
        <taxon>Chitinophagales</taxon>
        <taxon>Chitinophagaceae</taxon>
        <taxon>Deminuibacter</taxon>
    </lineage>
</organism>
<evidence type="ECO:0000256" key="1">
    <source>
        <dbReference type="ARBA" id="ARBA00004651"/>
    </source>
</evidence>
<feature type="transmembrane region" description="Helical" evidence="19">
    <location>
        <begin position="50"/>
        <end position="69"/>
    </location>
</feature>
<dbReference type="GO" id="GO:0016301">
    <property type="term" value="F:kinase activity"/>
    <property type="evidence" value="ECO:0007669"/>
    <property type="project" value="UniProtKB-KW"/>
</dbReference>
<keyword evidence="3" id="KW-1003">Cell membrane</keyword>
<dbReference type="GO" id="GO:0046872">
    <property type="term" value="F:metal ion binding"/>
    <property type="evidence" value="ECO:0007669"/>
    <property type="project" value="UniProtKB-KW"/>
</dbReference>
<dbReference type="CDD" id="cd14265">
    <property type="entry name" value="UDPK_IM_like"/>
    <property type="match status" value="1"/>
</dbReference>
<feature type="binding site" evidence="16">
    <location>
        <position position="63"/>
    </location>
    <ligand>
        <name>substrate</name>
    </ligand>
</feature>
<evidence type="ECO:0000256" key="5">
    <source>
        <dbReference type="ARBA" id="ARBA00022679"/>
    </source>
</evidence>
<dbReference type="AlphaFoldDB" id="A0A3E1NRZ6"/>
<feature type="binding site" evidence="17">
    <location>
        <position position="10"/>
    </location>
    <ligand>
        <name>ATP</name>
        <dbReference type="ChEBI" id="CHEBI:30616"/>
    </ligand>
</feature>
<evidence type="ECO:0000256" key="3">
    <source>
        <dbReference type="ARBA" id="ARBA00022475"/>
    </source>
</evidence>
<proteinExistence type="inferred from homology"/>
<dbReference type="InterPro" id="IPR036945">
    <property type="entry name" value="DAGK_sf"/>
</dbReference>
<feature type="binding site" evidence="17">
    <location>
        <begin position="88"/>
        <end position="89"/>
    </location>
    <ligand>
        <name>ATP</name>
        <dbReference type="ChEBI" id="CHEBI:30616"/>
    </ligand>
</feature>
<dbReference type="GO" id="GO:0005524">
    <property type="term" value="F:ATP binding"/>
    <property type="evidence" value="ECO:0007669"/>
    <property type="project" value="UniProtKB-KW"/>
</dbReference>
<dbReference type="Pfam" id="PF01219">
    <property type="entry name" value="DAGK_prokar"/>
    <property type="match status" value="1"/>
</dbReference>
<keyword evidence="6 19" id="KW-0812">Transmembrane</keyword>
<evidence type="ECO:0000256" key="11">
    <source>
        <dbReference type="ARBA" id="ARBA00023098"/>
    </source>
</evidence>
<feature type="binding site" evidence="18">
    <location>
        <position position="70"/>
    </location>
    <ligand>
        <name>a divalent metal cation</name>
        <dbReference type="ChEBI" id="CHEBI:60240"/>
    </ligand>
</feature>
<keyword evidence="4" id="KW-0444">Lipid biosynthesis</keyword>
<evidence type="ECO:0000256" key="16">
    <source>
        <dbReference type="PIRSR" id="PIRSR600829-2"/>
    </source>
</evidence>
<comment type="cofactor">
    <cofactor evidence="18">
        <name>Mg(2+)</name>
        <dbReference type="ChEBI" id="CHEBI:18420"/>
    </cofactor>
    <text evidence="18">Mn(2+), Zn(2+), Cd(2+) and Co(2+) support activity to lesser extents.</text>
</comment>
<dbReference type="PANTHER" id="PTHR34299">
    <property type="entry name" value="DIACYLGLYCEROL KINASE"/>
    <property type="match status" value="1"/>
</dbReference>
<comment type="caution">
    <text evidence="20">The sequence shown here is derived from an EMBL/GenBank/DDBJ whole genome shotgun (WGS) entry which is preliminary data.</text>
</comment>
<sequence length="117" mass="12823">MIPFIKSFFYAFDGIIQFFRSERNGRIQLLLGCATIVLSAWLHISAGEWLLVIGNIAAIISLEMVNSAVEKLCNLLHPGQHPAIKFIKDVAAGAVLWSAVCSVVIACIVFVPKLKLL</sequence>
<evidence type="ECO:0000256" key="12">
    <source>
        <dbReference type="ARBA" id="ARBA00023136"/>
    </source>
</evidence>
<reference evidence="20 21" key="1">
    <citation type="submission" date="2018-08" db="EMBL/GenBank/DDBJ databases">
        <title>Chitinophagaceae sp. K23C18032701, a novel bacterium isolated from forest soil.</title>
        <authorList>
            <person name="Wang C."/>
        </authorList>
    </citation>
    <scope>NUCLEOTIDE SEQUENCE [LARGE SCALE GENOMIC DNA]</scope>
    <source>
        <strain evidence="20 21">K23C18032701</strain>
    </source>
</reference>
<evidence type="ECO:0000256" key="9">
    <source>
        <dbReference type="ARBA" id="ARBA00022840"/>
    </source>
</evidence>
<feature type="binding site" evidence="18">
    <location>
        <position position="22"/>
    </location>
    <ligand>
        <name>a divalent metal cation</name>
        <dbReference type="ChEBI" id="CHEBI:60240"/>
    </ligand>
</feature>
<keyword evidence="21" id="KW-1185">Reference proteome</keyword>
<evidence type="ECO:0000256" key="6">
    <source>
        <dbReference type="ARBA" id="ARBA00022692"/>
    </source>
</evidence>
<evidence type="ECO:0000256" key="13">
    <source>
        <dbReference type="ARBA" id="ARBA00023209"/>
    </source>
</evidence>
<evidence type="ECO:0000256" key="10">
    <source>
        <dbReference type="ARBA" id="ARBA00022989"/>
    </source>
</evidence>
<comment type="subcellular location">
    <subcellularLocation>
        <location evidence="1">Cell membrane</location>
        <topology evidence="1">Multi-pass membrane protein</topology>
    </subcellularLocation>
</comment>
<evidence type="ECO:0000256" key="7">
    <source>
        <dbReference type="ARBA" id="ARBA00022741"/>
    </source>
</evidence>
<dbReference type="GO" id="GO:0008654">
    <property type="term" value="P:phospholipid biosynthetic process"/>
    <property type="evidence" value="ECO:0007669"/>
    <property type="project" value="UniProtKB-KW"/>
</dbReference>
<keyword evidence="13" id="KW-0594">Phospholipid biosynthesis</keyword>
<feature type="binding site" evidence="17">
    <location>
        <position position="70"/>
    </location>
    <ligand>
        <name>ATP</name>
        <dbReference type="ChEBI" id="CHEBI:30616"/>
    </ligand>
</feature>
<dbReference type="GO" id="GO:0005886">
    <property type="term" value="C:plasma membrane"/>
    <property type="evidence" value="ECO:0007669"/>
    <property type="project" value="UniProtKB-SubCell"/>
</dbReference>
<feature type="transmembrane region" description="Helical" evidence="19">
    <location>
        <begin position="90"/>
        <end position="111"/>
    </location>
</feature>
<feature type="transmembrane region" description="Helical" evidence="19">
    <location>
        <begin position="27"/>
        <end position="44"/>
    </location>
</feature>
<keyword evidence="12 19" id="KW-0472">Membrane</keyword>